<reference evidence="1" key="2">
    <citation type="journal article" date="2015" name="Data Brief">
        <title>Shoot transcriptome of the giant reed, Arundo donax.</title>
        <authorList>
            <person name="Barrero R.A."/>
            <person name="Guerrero F.D."/>
            <person name="Moolhuijzen P."/>
            <person name="Goolsby J.A."/>
            <person name="Tidwell J."/>
            <person name="Bellgard S.E."/>
            <person name="Bellgard M.I."/>
        </authorList>
    </citation>
    <scope>NUCLEOTIDE SEQUENCE</scope>
    <source>
        <tissue evidence="1">Shoot tissue taken approximately 20 cm above the soil surface</tissue>
    </source>
</reference>
<accession>A0A0A9DW32</accession>
<protein>
    <submittedName>
        <fullName evidence="1">Uncharacterized protein</fullName>
    </submittedName>
</protein>
<reference evidence="1" key="1">
    <citation type="submission" date="2014-09" db="EMBL/GenBank/DDBJ databases">
        <authorList>
            <person name="Magalhaes I.L.F."/>
            <person name="Oliveira U."/>
            <person name="Santos F.R."/>
            <person name="Vidigal T.H.D.A."/>
            <person name="Brescovit A.D."/>
            <person name="Santos A.J."/>
        </authorList>
    </citation>
    <scope>NUCLEOTIDE SEQUENCE</scope>
    <source>
        <tissue evidence="1">Shoot tissue taken approximately 20 cm above the soil surface</tissue>
    </source>
</reference>
<proteinExistence type="predicted"/>
<sequence>MMTDSKHYLPEQCIVKTGVINLQQENKQIRNALSTQTCTPNLCYFRYPGYQMRKNHGEI</sequence>
<organism evidence="1">
    <name type="scientific">Arundo donax</name>
    <name type="common">Giant reed</name>
    <name type="synonym">Donax arundinaceus</name>
    <dbReference type="NCBI Taxonomy" id="35708"/>
    <lineage>
        <taxon>Eukaryota</taxon>
        <taxon>Viridiplantae</taxon>
        <taxon>Streptophyta</taxon>
        <taxon>Embryophyta</taxon>
        <taxon>Tracheophyta</taxon>
        <taxon>Spermatophyta</taxon>
        <taxon>Magnoliopsida</taxon>
        <taxon>Liliopsida</taxon>
        <taxon>Poales</taxon>
        <taxon>Poaceae</taxon>
        <taxon>PACMAD clade</taxon>
        <taxon>Arundinoideae</taxon>
        <taxon>Arundineae</taxon>
        <taxon>Arundo</taxon>
    </lineage>
</organism>
<dbReference type="EMBL" id="GBRH01206987">
    <property type="protein sequence ID" value="JAD90908.1"/>
    <property type="molecule type" value="Transcribed_RNA"/>
</dbReference>
<name>A0A0A9DW32_ARUDO</name>
<evidence type="ECO:0000313" key="1">
    <source>
        <dbReference type="EMBL" id="JAD90908.1"/>
    </source>
</evidence>
<dbReference type="AlphaFoldDB" id="A0A0A9DW32"/>